<dbReference type="InterPro" id="IPR003557">
    <property type="entry name" value="Cyt_c_biogenesis_CcmC"/>
</dbReference>
<evidence type="ECO:0000259" key="8">
    <source>
        <dbReference type="Pfam" id="PF01578"/>
    </source>
</evidence>
<organism evidence="9">
    <name type="scientific">marine metagenome</name>
    <dbReference type="NCBI Taxonomy" id="408172"/>
    <lineage>
        <taxon>unclassified sequences</taxon>
        <taxon>metagenomes</taxon>
        <taxon>ecological metagenomes</taxon>
    </lineage>
</organism>
<accession>A0A381TBN5</accession>
<gene>
    <name evidence="9" type="ORF">METZ01_LOCUS65998</name>
</gene>
<keyword evidence="5 7" id="KW-1133">Transmembrane helix</keyword>
<keyword evidence="3 7" id="KW-0812">Transmembrane</keyword>
<comment type="similarity">
    <text evidence="2">Belongs to the CcmC/CycZ/HelC family.</text>
</comment>
<feature type="transmembrane region" description="Helical" evidence="7">
    <location>
        <begin position="52"/>
        <end position="70"/>
    </location>
</feature>
<evidence type="ECO:0000313" key="9">
    <source>
        <dbReference type="EMBL" id="SVA13144.1"/>
    </source>
</evidence>
<dbReference type="GO" id="GO:0015232">
    <property type="term" value="F:heme transmembrane transporter activity"/>
    <property type="evidence" value="ECO:0007669"/>
    <property type="project" value="InterPro"/>
</dbReference>
<dbReference type="GO" id="GO:0005886">
    <property type="term" value="C:plasma membrane"/>
    <property type="evidence" value="ECO:0007669"/>
    <property type="project" value="TreeGrafter"/>
</dbReference>
<dbReference type="PRINTS" id="PR01386">
    <property type="entry name" value="CCMCBIOGNSIS"/>
</dbReference>
<comment type="subcellular location">
    <subcellularLocation>
        <location evidence="1">Membrane</location>
        <topology evidence="1">Multi-pass membrane protein</topology>
    </subcellularLocation>
</comment>
<name>A0A381TBN5_9ZZZZ</name>
<feature type="transmembrane region" description="Helical" evidence="7">
    <location>
        <begin position="148"/>
        <end position="166"/>
    </location>
</feature>
<evidence type="ECO:0000256" key="3">
    <source>
        <dbReference type="ARBA" id="ARBA00022692"/>
    </source>
</evidence>
<feature type="transmembrane region" description="Helical" evidence="7">
    <location>
        <begin position="82"/>
        <end position="102"/>
    </location>
</feature>
<keyword evidence="4" id="KW-0201">Cytochrome c-type biogenesis</keyword>
<protein>
    <recommendedName>
        <fullName evidence="8">Cytochrome c assembly protein domain-containing protein</fullName>
    </recommendedName>
</protein>
<evidence type="ECO:0000256" key="5">
    <source>
        <dbReference type="ARBA" id="ARBA00022989"/>
    </source>
</evidence>
<dbReference type="Pfam" id="PF01578">
    <property type="entry name" value="Cytochrom_C_asm"/>
    <property type="match status" value="1"/>
</dbReference>
<feature type="domain" description="Cytochrome c assembly protein" evidence="8">
    <location>
        <begin position="5"/>
        <end position="171"/>
    </location>
</feature>
<dbReference type="InterPro" id="IPR045062">
    <property type="entry name" value="Cyt_c_biogenesis_CcsA/CcmC"/>
</dbReference>
<feature type="transmembrane region" description="Helical" evidence="7">
    <location>
        <begin position="192"/>
        <end position="209"/>
    </location>
</feature>
<evidence type="ECO:0000256" key="1">
    <source>
        <dbReference type="ARBA" id="ARBA00004141"/>
    </source>
</evidence>
<dbReference type="GO" id="GO:0017004">
    <property type="term" value="P:cytochrome complex assembly"/>
    <property type="evidence" value="ECO:0007669"/>
    <property type="project" value="UniProtKB-KW"/>
</dbReference>
<dbReference type="InterPro" id="IPR002541">
    <property type="entry name" value="Cyt_c_assembly"/>
</dbReference>
<sequence>MKSQALTSAFGGAGFALVLLTLWQGLLVLPPARFFTAPNAQRLFYLHVPSGIMAYLAFMLVVAGSAWWLWQRDPRGDRLARCAAELGVVFGAMSLASGTFWMRAEWGGDIVMRFFSDMRLATTLAMWLLLVAYITWRRQPDSEAVRRGAAIVGMLGVISVPLSYLSSRFLRSNHPVIVGTDDQEALAPEMRLVLYAGLMGFLLLFAAMLRTRLELERMQEELLAARLEGAA</sequence>
<dbReference type="EMBL" id="UINC01004278">
    <property type="protein sequence ID" value="SVA13144.1"/>
    <property type="molecule type" value="Genomic_DNA"/>
</dbReference>
<keyword evidence="6 7" id="KW-0472">Membrane</keyword>
<dbReference type="PANTHER" id="PTHR30071">
    <property type="entry name" value="HEME EXPORTER PROTEIN C"/>
    <property type="match status" value="1"/>
</dbReference>
<dbReference type="GO" id="GO:0020037">
    <property type="term" value="F:heme binding"/>
    <property type="evidence" value="ECO:0007669"/>
    <property type="project" value="InterPro"/>
</dbReference>
<evidence type="ECO:0000256" key="7">
    <source>
        <dbReference type="SAM" id="Phobius"/>
    </source>
</evidence>
<proteinExistence type="inferred from homology"/>
<evidence type="ECO:0000256" key="6">
    <source>
        <dbReference type="ARBA" id="ARBA00023136"/>
    </source>
</evidence>
<feature type="transmembrane region" description="Helical" evidence="7">
    <location>
        <begin position="114"/>
        <end position="136"/>
    </location>
</feature>
<evidence type="ECO:0000256" key="2">
    <source>
        <dbReference type="ARBA" id="ARBA00005840"/>
    </source>
</evidence>
<evidence type="ECO:0000256" key="4">
    <source>
        <dbReference type="ARBA" id="ARBA00022748"/>
    </source>
</evidence>
<dbReference type="PANTHER" id="PTHR30071:SF1">
    <property type="entry name" value="CYTOCHROME B_B6 PROTEIN-RELATED"/>
    <property type="match status" value="1"/>
</dbReference>
<dbReference type="AlphaFoldDB" id="A0A381TBN5"/>
<reference evidence="9" key="1">
    <citation type="submission" date="2018-05" db="EMBL/GenBank/DDBJ databases">
        <authorList>
            <person name="Lanie J.A."/>
            <person name="Ng W.-L."/>
            <person name="Kazmierczak K.M."/>
            <person name="Andrzejewski T.M."/>
            <person name="Davidsen T.M."/>
            <person name="Wayne K.J."/>
            <person name="Tettelin H."/>
            <person name="Glass J.I."/>
            <person name="Rusch D."/>
            <person name="Podicherti R."/>
            <person name="Tsui H.-C.T."/>
            <person name="Winkler M.E."/>
        </authorList>
    </citation>
    <scope>NUCLEOTIDE SEQUENCE</scope>
</reference>